<evidence type="ECO:0000313" key="1">
    <source>
        <dbReference type="EMBL" id="BBI20604.1"/>
    </source>
</evidence>
<keyword evidence="2" id="KW-1185">Reference proteome</keyword>
<dbReference type="AlphaFoldDB" id="A0A3T1CHW8"/>
<accession>A0A3T1CHW8</accession>
<organism evidence="1 2">
    <name type="scientific">Qipengyuania flava</name>
    <dbReference type="NCBI Taxonomy" id="192812"/>
    <lineage>
        <taxon>Bacteria</taxon>
        <taxon>Pseudomonadati</taxon>
        <taxon>Pseudomonadota</taxon>
        <taxon>Alphaproteobacteria</taxon>
        <taxon>Sphingomonadales</taxon>
        <taxon>Erythrobacteraceae</taxon>
        <taxon>Qipengyuania</taxon>
    </lineage>
</organism>
<proteinExistence type="predicted"/>
<protein>
    <submittedName>
        <fullName evidence="1">Uncharacterized protein</fullName>
    </submittedName>
</protein>
<evidence type="ECO:0000313" key="2">
    <source>
        <dbReference type="Proteomes" id="UP000290057"/>
    </source>
</evidence>
<dbReference type="RefSeq" id="WP_130586404.1">
    <property type="nucleotide sequence ID" value="NZ_AP019389.1"/>
</dbReference>
<reference evidence="1 2" key="1">
    <citation type="submission" date="2019-01" db="EMBL/GenBank/DDBJ databases">
        <title>Complete genome sequence of Erythrobacter flavus KJ5.</title>
        <authorList>
            <person name="Kanesaki Y."/>
            <person name="Brotosudarmo T."/>
            <person name="Moriuchi R."/>
            <person name="Awai K."/>
        </authorList>
    </citation>
    <scope>NUCLEOTIDE SEQUENCE [LARGE SCALE GENOMIC DNA]</scope>
    <source>
        <strain evidence="1 2">KJ5</strain>
    </source>
</reference>
<sequence>MVFVSTLAILLLAQPEIAMEQVASNSAEDPVLEQLSSREESTVEVAETNNSDEAADSVLQVSDGDTALELDRVEGLDRCSAELLSEQDQEFCAHRLETRSADFTPERRKLSAEEVLFAENSIRRSAGDVASASKNVTGKTASAGDSDLQALASLTLAAPDSGDTAATADSGANELPVETQSMIEAIVNQLTTLPEG</sequence>
<gene>
    <name evidence="1" type="ORF">EKJ_14510</name>
</gene>
<dbReference type="EMBL" id="AP019389">
    <property type="protein sequence ID" value="BBI20604.1"/>
    <property type="molecule type" value="Genomic_DNA"/>
</dbReference>
<name>A0A3T1CHW8_9SPHN</name>
<dbReference type="Proteomes" id="UP000290057">
    <property type="component" value="Chromosome"/>
</dbReference>